<proteinExistence type="predicted"/>
<evidence type="ECO:0000313" key="3">
    <source>
        <dbReference type="Proteomes" id="UP001195769"/>
    </source>
</evidence>
<protein>
    <submittedName>
        <fullName evidence="2">Uncharacterized protein</fullName>
    </submittedName>
</protein>
<feature type="chain" id="PRO_5041981062" evidence="1">
    <location>
        <begin position="25"/>
        <end position="109"/>
    </location>
</feature>
<dbReference type="EMBL" id="JABBWK010000098">
    <property type="protein sequence ID" value="KAG1893500.1"/>
    <property type="molecule type" value="Genomic_DNA"/>
</dbReference>
<evidence type="ECO:0000313" key="2">
    <source>
        <dbReference type="EMBL" id="KAG1893500.1"/>
    </source>
</evidence>
<dbReference type="AlphaFoldDB" id="A0AAD4DT66"/>
<gene>
    <name evidence="2" type="ORF">F5891DRAFT_771510</name>
</gene>
<dbReference type="GeneID" id="64667500"/>
<accession>A0AAD4DT66</accession>
<keyword evidence="1" id="KW-0732">Signal</keyword>
<keyword evidence="3" id="KW-1185">Reference proteome</keyword>
<organism evidence="2 3">
    <name type="scientific">Suillus fuscotomentosus</name>
    <dbReference type="NCBI Taxonomy" id="1912939"/>
    <lineage>
        <taxon>Eukaryota</taxon>
        <taxon>Fungi</taxon>
        <taxon>Dikarya</taxon>
        <taxon>Basidiomycota</taxon>
        <taxon>Agaricomycotina</taxon>
        <taxon>Agaricomycetes</taxon>
        <taxon>Agaricomycetidae</taxon>
        <taxon>Boletales</taxon>
        <taxon>Suillineae</taxon>
        <taxon>Suillaceae</taxon>
        <taxon>Suillus</taxon>
    </lineage>
</organism>
<dbReference type="Proteomes" id="UP001195769">
    <property type="component" value="Unassembled WGS sequence"/>
</dbReference>
<name>A0AAD4DT66_9AGAM</name>
<dbReference type="RefSeq" id="XP_041219076.1">
    <property type="nucleotide sequence ID" value="XM_041373202.1"/>
</dbReference>
<reference evidence="2" key="1">
    <citation type="journal article" date="2020" name="New Phytol.">
        <title>Comparative genomics reveals dynamic genome evolution in host specialist ectomycorrhizal fungi.</title>
        <authorList>
            <person name="Lofgren L.A."/>
            <person name="Nguyen N.H."/>
            <person name="Vilgalys R."/>
            <person name="Ruytinx J."/>
            <person name="Liao H.L."/>
            <person name="Branco S."/>
            <person name="Kuo A."/>
            <person name="LaButti K."/>
            <person name="Lipzen A."/>
            <person name="Andreopoulos W."/>
            <person name="Pangilinan J."/>
            <person name="Riley R."/>
            <person name="Hundley H."/>
            <person name="Na H."/>
            <person name="Barry K."/>
            <person name="Grigoriev I.V."/>
            <person name="Stajich J.E."/>
            <person name="Kennedy P.G."/>
        </authorList>
    </citation>
    <scope>NUCLEOTIDE SEQUENCE</scope>
    <source>
        <strain evidence="2">FC203</strain>
    </source>
</reference>
<comment type="caution">
    <text evidence="2">The sequence shown here is derived from an EMBL/GenBank/DDBJ whole genome shotgun (WGS) entry which is preliminary data.</text>
</comment>
<sequence length="109" mass="11641">MTASTKGAILTVTTALVWCAKVSASNSNLTVSPGAYANPLMYNVGPNYTVWRTLSTVGFNPTNTAPTFIQVFDPLFLHVTRSSQTSTQASLQATDALGYNGWYKNSISA</sequence>
<evidence type="ECO:0000256" key="1">
    <source>
        <dbReference type="SAM" id="SignalP"/>
    </source>
</evidence>
<feature type="signal peptide" evidence="1">
    <location>
        <begin position="1"/>
        <end position="24"/>
    </location>
</feature>